<keyword evidence="6" id="KW-1185">Reference proteome</keyword>
<protein>
    <submittedName>
        <fullName evidence="5">Uncharacterized protein</fullName>
    </submittedName>
</protein>
<evidence type="ECO:0000313" key="6">
    <source>
        <dbReference type="Proteomes" id="UP000306102"/>
    </source>
</evidence>
<dbReference type="InterPro" id="IPR050317">
    <property type="entry name" value="Plant_Fungal_Acyltransferase"/>
</dbReference>
<dbReference type="STRING" id="542762.A0A4S4E440"/>
<evidence type="ECO:0000256" key="3">
    <source>
        <dbReference type="ARBA" id="ARBA00023315"/>
    </source>
</evidence>
<sequence length="729" mass="81477">MITNGIEDEDKWLTEGIAGIQHNAFYMYRGLALTKIKSSTDQKNKLEAENQGLLLNFGSQLDQSLKDLHKTILGPLKYWNRICEPEIAVSSVKSSGSVSSRLQQKNLELEKQSRLSTPPDSSNSKRQPNKQQPELSFPVNCGSTRLILKCCFGKSVYASCKNSLDYKKLAARLNEDGVLPEFGSVAPEHPSPVSIMDDTMYRDDALSPVKQMPDVLKGKKFVQTMVHMKNLSLDPHPLMQNTKLKPVTHRQAVKEALSLLKAALCKGEVKSDAVSTILFFIDVLCMYVLAKVTSITMKVRKESSRIVKPTYEVTPPPNTTYVPLSVFDKVTYNTHMAVIYAYCPPTPPNVALELGLQKALSVFREWAGRLGKNDKGDHVIFLNDEGVRFVEASVDSTLDQAMPFKPSASLLSLHPSLKGVAELVQVQLTRFTCGSMVVGFTAHHLVADGHSTSNFLVAWGQACRGLAISPIPLHDRAIFLPRDPPIFEFEHEGVEFMSETLKKEYPIVDDINDIVVHKVHFTLEFLGKLKAKASSMNGGNKPYSTFESLVAHLWRAITKARSLNSFETTQVRISVNGRMRLNPRVPNEYFGNLVLWAFPSAKVKDLLREPLPYAAKIIDDAITKVNNNYFKSFIDFAKYKVETENLIPTADMNKSALCPNLEVDSWLRFPFYDLDFGGGCPCIFMPSYFPTEGMMFLVPSFIGDGSIDAFIPLFHDNLASFKQICYSLD</sequence>
<comment type="caution">
    <text evidence="5">The sequence shown here is derived from an EMBL/GenBank/DDBJ whole genome shotgun (WGS) entry which is preliminary data.</text>
</comment>
<accession>A0A4S4E440</accession>
<keyword evidence="2" id="KW-0808">Transferase</keyword>
<proteinExistence type="inferred from homology"/>
<name>A0A4S4E440_CAMSN</name>
<evidence type="ECO:0000313" key="5">
    <source>
        <dbReference type="EMBL" id="THG10702.1"/>
    </source>
</evidence>
<keyword evidence="3" id="KW-0012">Acyltransferase</keyword>
<organism evidence="5 6">
    <name type="scientific">Camellia sinensis var. sinensis</name>
    <name type="common">China tea</name>
    <dbReference type="NCBI Taxonomy" id="542762"/>
    <lineage>
        <taxon>Eukaryota</taxon>
        <taxon>Viridiplantae</taxon>
        <taxon>Streptophyta</taxon>
        <taxon>Embryophyta</taxon>
        <taxon>Tracheophyta</taxon>
        <taxon>Spermatophyta</taxon>
        <taxon>Magnoliopsida</taxon>
        <taxon>eudicotyledons</taxon>
        <taxon>Gunneridae</taxon>
        <taxon>Pentapetalae</taxon>
        <taxon>asterids</taxon>
        <taxon>Ericales</taxon>
        <taxon>Theaceae</taxon>
        <taxon>Camellia</taxon>
    </lineage>
</organism>
<dbReference type="EMBL" id="SDRB02007757">
    <property type="protein sequence ID" value="THG10702.1"/>
    <property type="molecule type" value="Genomic_DNA"/>
</dbReference>
<dbReference type="Proteomes" id="UP000306102">
    <property type="component" value="Unassembled WGS sequence"/>
</dbReference>
<dbReference type="Pfam" id="PF02458">
    <property type="entry name" value="Transferase"/>
    <property type="match status" value="1"/>
</dbReference>
<feature type="region of interest" description="Disordered" evidence="4">
    <location>
        <begin position="106"/>
        <end position="136"/>
    </location>
</feature>
<reference evidence="5 6" key="1">
    <citation type="journal article" date="2018" name="Proc. Natl. Acad. Sci. U.S.A.">
        <title>Draft genome sequence of Camellia sinensis var. sinensis provides insights into the evolution of the tea genome and tea quality.</title>
        <authorList>
            <person name="Wei C."/>
            <person name="Yang H."/>
            <person name="Wang S."/>
            <person name="Zhao J."/>
            <person name="Liu C."/>
            <person name="Gao L."/>
            <person name="Xia E."/>
            <person name="Lu Y."/>
            <person name="Tai Y."/>
            <person name="She G."/>
            <person name="Sun J."/>
            <person name="Cao H."/>
            <person name="Tong W."/>
            <person name="Gao Q."/>
            <person name="Li Y."/>
            <person name="Deng W."/>
            <person name="Jiang X."/>
            <person name="Wang W."/>
            <person name="Chen Q."/>
            <person name="Zhang S."/>
            <person name="Li H."/>
            <person name="Wu J."/>
            <person name="Wang P."/>
            <person name="Li P."/>
            <person name="Shi C."/>
            <person name="Zheng F."/>
            <person name="Jian J."/>
            <person name="Huang B."/>
            <person name="Shan D."/>
            <person name="Shi M."/>
            <person name="Fang C."/>
            <person name="Yue Y."/>
            <person name="Li F."/>
            <person name="Li D."/>
            <person name="Wei S."/>
            <person name="Han B."/>
            <person name="Jiang C."/>
            <person name="Yin Y."/>
            <person name="Xia T."/>
            <person name="Zhang Z."/>
            <person name="Bennetzen J.L."/>
            <person name="Zhao S."/>
            <person name="Wan X."/>
        </authorList>
    </citation>
    <scope>NUCLEOTIDE SEQUENCE [LARGE SCALE GENOMIC DNA]</scope>
    <source>
        <strain evidence="6">cv. Shuchazao</strain>
        <tissue evidence="5">Leaf</tissue>
    </source>
</reference>
<dbReference type="PANTHER" id="PTHR31642">
    <property type="entry name" value="TRICHOTHECENE 3-O-ACETYLTRANSFERASE"/>
    <property type="match status" value="1"/>
</dbReference>
<dbReference type="Gene3D" id="3.30.559.10">
    <property type="entry name" value="Chloramphenicol acetyltransferase-like domain"/>
    <property type="match status" value="2"/>
</dbReference>
<evidence type="ECO:0000256" key="1">
    <source>
        <dbReference type="ARBA" id="ARBA00009861"/>
    </source>
</evidence>
<evidence type="ECO:0000256" key="4">
    <source>
        <dbReference type="SAM" id="MobiDB-lite"/>
    </source>
</evidence>
<gene>
    <name evidence="5" type="ORF">TEA_004939</name>
</gene>
<dbReference type="FunFam" id="3.30.559.10:FF:000008">
    <property type="entry name" value="Tryptamine hydroxycinnamoyl transferase"/>
    <property type="match status" value="1"/>
</dbReference>
<feature type="compositionally biased region" description="Polar residues" evidence="4">
    <location>
        <begin position="114"/>
        <end position="134"/>
    </location>
</feature>
<evidence type="ECO:0000256" key="2">
    <source>
        <dbReference type="ARBA" id="ARBA00022679"/>
    </source>
</evidence>
<comment type="similarity">
    <text evidence="1">Belongs to the plant acyltransferase family.</text>
</comment>
<dbReference type="AlphaFoldDB" id="A0A4S4E440"/>
<dbReference type="GO" id="GO:0016747">
    <property type="term" value="F:acyltransferase activity, transferring groups other than amino-acyl groups"/>
    <property type="evidence" value="ECO:0007669"/>
    <property type="project" value="TreeGrafter"/>
</dbReference>
<dbReference type="InterPro" id="IPR023213">
    <property type="entry name" value="CAT-like_dom_sf"/>
</dbReference>
<dbReference type="PANTHER" id="PTHR31642:SF13">
    <property type="entry name" value="AGMATINE HYDROXYCINNAMOYLTRANSFERASE 1"/>
    <property type="match status" value="1"/>
</dbReference>